<reference evidence="1" key="1">
    <citation type="submission" date="2018-05" db="EMBL/GenBank/DDBJ databases">
        <authorList>
            <person name="Lanie J.A."/>
            <person name="Ng W.-L."/>
            <person name="Kazmierczak K.M."/>
            <person name="Andrzejewski T.M."/>
            <person name="Davidsen T.M."/>
            <person name="Wayne K.J."/>
            <person name="Tettelin H."/>
            <person name="Glass J.I."/>
            <person name="Rusch D."/>
            <person name="Podicherti R."/>
            <person name="Tsui H.-C.T."/>
            <person name="Winkler M.E."/>
        </authorList>
    </citation>
    <scope>NUCLEOTIDE SEQUENCE</scope>
</reference>
<accession>A0A382S9M6</accession>
<dbReference type="InterPro" id="IPR029063">
    <property type="entry name" value="SAM-dependent_MTases_sf"/>
</dbReference>
<protein>
    <recommendedName>
        <fullName evidence="2">Methyltransferase</fullName>
    </recommendedName>
</protein>
<dbReference type="AlphaFoldDB" id="A0A382S9M6"/>
<organism evidence="1">
    <name type="scientific">marine metagenome</name>
    <dbReference type="NCBI Taxonomy" id="408172"/>
    <lineage>
        <taxon>unclassified sequences</taxon>
        <taxon>metagenomes</taxon>
        <taxon>ecological metagenomes</taxon>
    </lineage>
</organism>
<proteinExistence type="predicted"/>
<name>A0A382S9M6_9ZZZZ</name>
<dbReference type="PANTHER" id="PTHR40036">
    <property type="entry name" value="MACROCIN O-METHYLTRANSFERASE"/>
    <property type="match status" value="1"/>
</dbReference>
<gene>
    <name evidence="1" type="ORF">METZ01_LOCUS359420</name>
</gene>
<dbReference type="InterPro" id="IPR008884">
    <property type="entry name" value="TylF_MeTrfase"/>
</dbReference>
<sequence length="232" mass="26338">MTKFGLLSKIEFLQNVPSVIIANLNPAITHNIEKYKAIKKAFYISSIENINGDYFEFGVFTGSSFCHAIRCARSLEKFDEKLKMIHFFGYDSFEGFGNISEIDKHKFYTDINFETSYKKTKQRILKLVDESKFTLVKGYFEDSLSSICTNKARIVFIDSDTYNSAKAALNFLKQSIQEGTIIILDDFFSYKGSLTKGVAGATYEFMKKMNVQFRELASYGMGGKVVIVSKIG</sequence>
<dbReference type="PANTHER" id="PTHR40036:SF1">
    <property type="entry name" value="MACROCIN O-METHYLTRANSFERASE"/>
    <property type="match status" value="1"/>
</dbReference>
<dbReference type="Gene3D" id="3.40.50.150">
    <property type="entry name" value="Vaccinia Virus protein VP39"/>
    <property type="match status" value="1"/>
</dbReference>
<dbReference type="Pfam" id="PF05711">
    <property type="entry name" value="TylF"/>
    <property type="match status" value="1"/>
</dbReference>
<evidence type="ECO:0000313" key="1">
    <source>
        <dbReference type="EMBL" id="SVD06566.1"/>
    </source>
</evidence>
<evidence type="ECO:0008006" key="2">
    <source>
        <dbReference type="Google" id="ProtNLM"/>
    </source>
</evidence>
<dbReference type="EMBL" id="UINC01127442">
    <property type="protein sequence ID" value="SVD06566.1"/>
    <property type="molecule type" value="Genomic_DNA"/>
</dbReference>